<feature type="region of interest" description="Disordered" evidence="1">
    <location>
        <begin position="40"/>
        <end position="61"/>
    </location>
</feature>
<name>A0A5C6ZN37_9FLAO</name>
<gene>
    <name evidence="2" type="ORF">ESY86_01690</name>
</gene>
<sequence length="81" mass="9369">MKFTKYKRTQIAEMRPATKEEIELGRLIVTKTHSRKAISVSEADLQNGSPKSGDMIARNPKNHDDQWLVAKQYFEDNFESL</sequence>
<protein>
    <submittedName>
        <fullName evidence="2">Uncharacterized protein</fullName>
    </submittedName>
</protein>
<dbReference type="RefSeq" id="WP_147084783.1">
    <property type="nucleotide sequence ID" value="NZ_VORM01000003.1"/>
</dbReference>
<keyword evidence="3" id="KW-1185">Reference proteome</keyword>
<evidence type="ECO:0000313" key="3">
    <source>
        <dbReference type="Proteomes" id="UP000321578"/>
    </source>
</evidence>
<dbReference type="Proteomes" id="UP000321578">
    <property type="component" value="Unassembled WGS sequence"/>
</dbReference>
<evidence type="ECO:0000256" key="1">
    <source>
        <dbReference type="SAM" id="MobiDB-lite"/>
    </source>
</evidence>
<accession>A0A5C6ZN37</accession>
<proteinExistence type="predicted"/>
<dbReference type="EMBL" id="VORO01000001">
    <property type="protein sequence ID" value="TXD91322.1"/>
    <property type="molecule type" value="Genomic_DNA"/>
</dbReference>
<reference evidence="2 3" key="1">
    <citation type="submission" date="2019-08" db="EMBL/GenBank/DDBJ databases">
        <title>Genomes of Subsaximicrobium wynnwilliamsii strains.</title>
        <authorList>
            <person name="Bowman J.P."/>
        </authorList>
    </citation>
    <scope>NUCLEOTIDE SEQUENCE [LARGE SCALE GENOMIC DNA]</scope>
    <source>
        <strain evidence="2 3">2-80-2</strain>
    </source>
</reference>
<dbReference type="OrthoDB" id="1451699at2"/>
<evidence type="ECO:0000313" key="2">
    <source>
        <dbReference type="EMBL" id="TXD91322.1"/>
    </source>
</evidence>
<organism evidence="2 3">
    <name type="scientific">Subsaximicrobium wynnwilliamsii</name>
    <dbReference type="NCBI Taxonomy" id="291179"/>
    <lineage>
        <taxon>Bacteria</taxon>
        <taxon>Pseudomonadati</taxon>
        <taxon>Bacteroidota</taxon>
        <taxon>Flavobacteriia</taxon>
        <taxon>Flavobacteriales</taxon>
        <taxon>Flavobacteriaceae</taxon>
        <taxon>Subsaximicrobium</taxon>
    </lineage>
</organism>
<dbReference type="AlphaFoldDB" id="A0A5C6ZN37"/>
<comment type="caution">
    <text evidence="2">The sequence shown here is derived from an EMBL/GenBank/DDBJ whole genome shotgun (WGS) entry which is preliminary data.</text>
</comment>